<keyword evidence="3" id="KW-1185">Reference proteome</keyword>
<dbReference type="AlphaFoldDB" id="A0A915HHP1"/>
<sequence length="283" mass="31487">MADQTSSVKTTTTTGNLSKNESKTSLSKINKTLSSQRQQGTINAKQFAMLSLPHKVDLDHRDDHHNQKLLKHFFPKQQEKMGSTIKAPLRKSKILSGGSLFDVQSKFSKLSNEKPKMAYAQKFKNVMNDVEKCKTTITPLSVVGKKTTTTLSRSIMPIPKSPELESNLLLNEPDVIISKSFQFSSVKSFDHRHGSRKLAVAAPLAGADSSRKDSESKIKKKPAPPFFSLLYWRQISECLHNQSLVAWLTIAVLSVVLCLVIFYVAAAISAFRAPEPPPPPDYY</sequence>
<dbReference type="WBParaSite" id="nRc.2.0.1.t00836-RA">
    <property type="protein sequence ID" value="nRc.2.0.1.t00836-RA"/>
    <property type="gene ID" value="nRc.2.0.1.g00836"/>
</dbReference>
<keyword evidence="2" id="KW-1133">Transmembrane helix</keyword>
<keyword evidence="2" id="KW-0812">Transmembrane</keyword>
<dbReference type="Proteomes" id="UP000887565">
    <property type="component" value="Unplaced"/>
</dbReference>
<feature type="transmembrane region" description="Helical" evidence="2">
    <location>
        <begin position="244"/>
        <end position="266"/>
    </location>
</feature>
<name>A0A915HHP1_ROMCU</name>
<accession>A0A915HHP1</accession>
<feature type="region of interest" description="Disordered" evidence="1">
    <location>
        <begin position="1"/>
        <end position="26"/>
    </location>
</feature>
<evidence type="ECO:0000313" key="3">
    <source>
        <dbReference type="Proteomes" id="UP000887565"/>
    </source>
</evidence>
<evidence type="ECO:0000256" key="2">
    <source>
        <dbReference type="SAM" id="Phobius"/>
    </source>
</evidence>
<keyword evidence="2" id="KW-0472">Membrane</keyword>
<reference evidence="4" key="1">
    <citation type="submission" date="2022-11" db="UniProtKB">
        <authorList>
            <consortium name="WormBaseParasite"/>
        </authorList>
    </citation>
    <scope>IDENTIFICATION</scope>
</reference>
<evidence type="ECO:0000313" key="4">
    <source>
        <dbReference type="WBParaSite" id="nRc.2.0.1.t00836-RA"/>
    </source>
</evidence>
<organism evidence="3 4">
    <name type="scientific">Romanomermis culicivorax</name>
    <name type="common">Nematode worm</name>
    <dbReference type="NCBI Taxonomy" id="13658"/>
    <lineage>
        <taxon>Eukaryota</taxon>
        <taxon>Metazoa</taxon>
        <taxon>Ecdysozoa</taxon>
        <taxon>Nematoda</taxon>
        <taxon>Enoplea</taxon>
        <taxon>Dorylaimia</taxon>
        <taxon>Mermithida</taxon>
        <taxon>Mermithoidea</taxon>
        <taxon>Mermithidae</taxon>
        <taxon>Romanomermis</taxon>
    </lineage>
</organism>
<proteinExistence type="predicted"/>
<protein>
    <submittedName>
        <fullName evidence="4">Uncharacterized protein</fullName>
    </submittedName>
</protein>
<evidence type="ECO:0000256" key="1">
    <source>
        <dbReference type="SAM" id="MobiDB-lite"/>
    </source>
</evidence>